<dbReference type="RefSeq" id="WP_345630716.1">
    <property type="nucleotide sequence ID" value="NZ_BAABJQ010000009.1"/>
</dbReference>
<evidence type="ECO:0000313" key="1">
    <source>
        <dbReference type="EMBL" id="GAA5187002.1"/>
    </source>
</evidence>
<proteinExistence type="predicted"/>
<reference evidence="2" key="1">
    <citation type="journal article" date="2019" name="Int. J. Syst. Evol. Microbiol.">
        <title>The Global Catalogue of Microorganisms (GCM) 10K type strain sequencing project: providing services to taxonomists for standard genome sequencing and annotation.</title>
        <authorList>
            <consortium name="The Broad Institute Genomics Platform"/>
            <consortium name="The Broad Institute Genome Sequencing Center for Infectious Disease"/>
            <person name="Wu L."/>
            <person name="Ma J."/>
        </authorList>
    </citation>
    <scope>NUCLEOTIDE SEQUENCE [LARGE SCALE GENOMIC DNA]</scope>
    <source>
        <strain evidence="2">JCM 18304</strain>
    </source>
</reference>
<comment type="caution">
    <text evidence="1">The sequence shown here is derived from an EMBL/GenBank/DDBJ whole genome shotgun (WGS) entry which is preliminary data.</text>
</comment>
<protein>
    <recommendedName>
        <fullName evidence="3">DUF4331 domain-containing protein</fullName>
    </recommendedName>
</protein>
<name>A0ABP9RUD5_9ACTN</name>
<accession>A0ABP9RUD5</accession>
<organism evidence="1 2">
    <name type="scientific">Rugosimonospora acidiphila</name>
    <dbReference type="NCBI Taxonomy" id="556531"/>
    <lineage>
        <taxon>Bacteria</taxon>
        <taxon>Bacillati</taxon>
        <taxon>Actinomycetota</taxon>
        <taxon>Actinomycetes</taxon>
        <taxon>Micromonosporales</taxon>
        <taxon>Micromonosporaceae</taxon>
        <taxon>Rugosimonospora</taxon>
    </lineage>
</organism>
<sequence length="340" mass="36285">MSHHLDTPLAAQNGQLYIDDLYVFNGDRGTVFIMDVNSSVTGDDIQHGFHPEARYEFRVHLDGAALEELTYRVAFSPPDVEGQQAFSLYALVGSEARADDAAGTLLVEGRTGDLASNNGVRIWAGRVADPFYVDLDQLAVIDAALSNGAKVDASKWRPENAKNSFAGKTVQSIVIEVAEQDEPLTPGTHLGVWCTTKLATDAGGWRTINRAGHPMMWPIFWPKDTDFSDPANARHPSDDLSAEGDGFASLIARVVAANGTSGDPEGHGRAVVGRIFPDVLPFEVGSAAGYGFAVHNGRTLSDNVAEAMFSLVLNAGVTTGLTAVVTAQARDTKFPYVVPA</sequence>
<dbReference type="EMBL" id="BAABJQ010000009">
    <property type="protein sequence ID" value="GAA5187002.1"/>
    <property type="molecule type" value="Genomic_DNA"/>
</dbReference>
<dbReference type="Pfam" id="PF14224">
    <property type="entry name" value="DUF4331"/>
    <property type="match status" value="2"/>
</dbReference>
<gene>
    <name evidence="1" type="ORF">GCM10023322_34370</name>
</gene>
<dbReference type="Proteomes" id="UP001501570">
    <property type="component" value="Unassembled WGS sequence"/>
</dbReference>
<dbReference type="InterPro" id="IPR025566">
    <property type="entry name" value="DUF4331"/>
</dbReference>
<keyword evidence="2" id="KW-1185">Reference proteome</keyword>
<evidence type="ECO:0008006" key="3">
    <source>
        <dbReference type="Google" id="ProtNLM"/>
    </source>
</evidence>
<evidence type="ECO:0000313" key="2">
    <source>
        <dbReference type="Proteomes" id="UP001501570"/>
    </source>
</evidence>